<evidence type="ECO:0000313" key="2">
    <source>
        <dbReference type="Proteomes" id="UP001207468"/>
    </source>
</evidence>
<sequence>MFAVRPRLPPLRSLASLSPAQINTVTQSPFRVFDRQAKRLQKDRAAARDWGNRSRTVDYVRDEVANRMIERFMDIKKNFSSILDLGSGPGHFSKLLELDRTQKVMMLDLSKLTVERDPDSEFEVQVERLVVDEEELLDAIPRNSQEAIVSCLSLHWVNDLPGVLVQIKEALKPDGVFMGAILGGDTLFELRTSLQLAEVEREGGISPHISPMADPRDMSSLMNRAGFTLLTVDVDEVKVAYPSMWELLDDLRDMGENNAIVGRRHLLHRDTLAAASAIYKELHGQEDGTVPATFQVIYLIGWKPAPQQPKPLERGSGKTSLKDVLE</sequence>
<comment type="caution">
    <text evidence="1">The sequence shown here is derived from an EMBL/GenBank/DDBJ whole genome shotgun (WGS) entry which is preliminary data.</text>
</comment>
<keyword evidence="2" id="KW-1185">Reference proteome</keyword>
<dbReference type="Proteomes" id="UP001207468">
    <property type="component" value="Unassembled WGS sequence"/>
</dbReference>
<name>A0ACC0UCS7_9AGAM</name>
<organism evidence="1 2">
    <name type="scientific">Russula earlei</name>
    <dbReference type="NCBI Taxonomy" id="71964"/>
    <lineage>
        <taxon>Eukaryota</taxon>
        <taxon>Fungi</taxon>
        <taxon>Dikarya</taxon>
        <taxon>Basidiomycota</taxon>
        <taxon>Agaricomycotina</taxon>
        <taxon>Agaricomycetes</taxon>
        <taxon>Russulales</taxon>
        <taxon>Russulaceae</taxon>
        <taxon>Russula</taxon>
    </lineage>
</organism>
<accession>A0ACC0UCS7</accession>
<gene>
    <name evidence="1" type="ORF">F5148DRAFT_826189</name>
</gene>
<keyword evidence="1" id="KW-0808">Transferase</keyword>
<dbReference type="EMBL" id="JAGFNK010000076">
    <property type="protein sequence ID" value="KAI9508902.1"/>
    <property type="molecule type" value="Genomic_DNA"/>
</dbReference>
<proteinExistence type="predicted"/>
<protein>
    <submittedName>
        <fullName evidence="1">S-adenosyl-L-methionine-dependent methyltransferase</fullName>
    </submittedName>
</protein>
<evidence type="ECO:0000313" key="1">
    <source>
        <dbReference type="EMBL" id="KAI9508902.1"/>
    </source>
</evidence>
<reference evidence="1" key="1">
    <citation type="submission" date="2021-03" db="EMBL/GenBank/DDBJ databases">
        <title>Evolutionary priming and transition to the ectomycorrhizal habit in an iconic lineage of mushroom-forming fungi: is preadaptation a requirement?</title>
        <authorList>
            <consortium name="DOE Joint Genome Institute"/>
            <person name="Looney B.P."/>
            <person name="Miyauchi S."/>
            <person name="Morin E."/>
            <person name="Drula E."/>
            <person name="Courty P.E."/>
            <person name="Chicoki N."/>
            <person name="Fauchery L."/>
            <person name="Kohler A."/>
            <person name="Kuo A."/>
            <person name="LaButti K."/>
            <person name="Pangilinan J."/>
            <person name="Lipzen A."/>
            <person name="Riley R."/>
            <person name="Andreopoulos W."/>
            <person name="He G."/>
            <person name="Johnson J."/>
            <person name="Barry K.W."/>
            <person name="Grigoriev I.V."/>
            <person name="Nagy L."/>
            <person name="Hibbett D."/>
            <person name="Henrissat B."/>
            <person name="Matheny P.B."/>
            <person name="Labbe J."/>
            <person name="Martin A.F."/>
        </authorList>
    </citation>
    <scope>NUCLEOTIDE SEQUENCE</scope>
    <source>
        <strain evidence="1">BPL698</strain>
    </source>
</reference>
<keyword evidence="1" id="KW-0489">Methyltransferase</keyword>